<dbReference type="SUPFAM" id="SSF109604">
    <property type="entry name" value="HD-domain/PDEase-like"/>
    <property type="match status" value="1"/>
</dbReference>
<name>A0A090S2K4_9VIBR</name>
<dbReference type="EMBL" id="BBMR01000007">
    <property type="protein sequence ID" value="GAL20993.1"/>
    <property type="molecule type" value="Genomic_DNA"/>
</dbReference>
<comment type="caution">
    <text evidence="2">The sequence shown here is derived from an EMBL/GenBank/DDBJ whole genome shotgun (WGS) entry which is preliminary data.</text>
</comment>
<reference evidence="2 3" key="1">
    <citation type="submission" date="2014-09" db="EMBL/GenBank/DDBJ databases">
        <title>Vibrio maritimus JCM 19235. (C45) whole genome shotgun sequence.</title>
        <authorList>
            <person name="Sawabe T."/>
            <person name="Meirelles P."/>
            <person name="Nakanishi M."/>
            <person name="Sayaka M."/>
            <person name="Hattori M."/>
            <person name="Ohkuma M."/>
        </authorList>
    </citation>
    <scope>NUCLEOTIDE SEQUENCE [LARGE SCALE GENOMIC DNA]</scope>
    <source>
        <strain evidence="3">JCM19235</strain>
    </source>
</reference>
<gene>
    <name evidence="2" type="ORF">JCM19235_268</name>
</gene>
<dbReference type="Gene3D" id="1.10.3210.10">
    <property type="entry name" value="Hypothetical protein af1432"/>
    <property type="match status" value="1"/>
</dbReference>
<evidence type="ECO:0000313" key="3">
    <source>
        <dbReference type="Proteomes" id="UP000029228"/>
    </source>
</evidence>
<proteinExistence type="predicted"/>
<dbReference type="Pfam" id="PF08668">
    <property type="entry name" value="HDOD"/>
    <property type="match status" value="1"/>
</dbReference>
<sequence length="307" mass="34712">MNHLSFYWLPENQQLFIKSLETEFADLVEQSINTGKISLPPISEVVLKIQALCNDEATGISDIADCLLEDPGLAATVLKVANSVIFNRRNITCNDLNTAVSRLGIFRVRDIVTAQSIELLKHSVNLSKECHEVLVNSAMVSRELAAVMVMVTRSFQDLSVDDYTHLEQEKSLLVGFLADIGLFCLVNEYHLYLEKGNYLDPDLAMQIFQSRCALTSEQVLNTWGFDKDFIEVASNQVKQIERPEVSYLDIARIANHILLFRKQDHEALEEHEVEINVDGAEVMYQLTSLSEVEFQEKIKDVLRSAGM</sequence>
<dbReference type="Proteomes" id="UP000029228">
    <property type="component" value="Unassembled WGS sequence"/>
</dbReference>
<accession>A0A090S2K4</accession>
<evidence type="ECO:0000313" key="2">
    <source>
        <dbReference type="EMBL" id="GAL20993.1"/>
    </source>
</evidence>
<dbReference type="InterPro" id="IPR052340">
    <property type="entry name" value="RNase_Y/CdgJ"/>
</dbReference>
<dbReference type="InterPro" id="IPR013976">
    <property type="entry name" value="HDOD"/>
</dbReference>
<organism evidence="2 3">
    <name type="scientific">Vibrio maritimus</name>
    <dbReference type="NCBI Taxonomy" id="990268"/>
    <lineage>
        <taxon>Bacteria</taxon>
        <taxon>Pseudomonadati</taxon>
        <taxon>Pseudomonadota</taxon>
        <taxon>Gammaproteobacteria</taxon>
        <taxon>Vibrionales</taxon>
        <taxon>Vibrionaceae</taxon>
        <taxon>Vibrio</taxon>
    </lineage>
</organism>
<dbReference type="OrthoDB" id="598113at2"/>
<protein>
    <submittedName>
        <fullName evidence="2">Predicted signal transduction protein</fullName>
    </submittedName>
</protein>
<evidence type="ECO:0000259" key="1">
    <source>
        <dbReference type="PROSITE" id="PS51833"/>
    </source>
</evidence>
<reference evidence="2 3" key="2">
    <citation type="submission" date="2014-09" db="EMBL/GenBank/DDBJ databases">
        <authorList>
            <consortium name="NBRP consortium"/>
            <person name="Sawabe T."/>
            <person name="Meirelles P."/>
            <person name="Nakanishi M."/>
            <person name="Sayaka M."/>
            <person name="Hattori M."/>
            <person name="Ohkuma M."/>
        </authorList>
    </citation>
    <scope>NUCLEOTIDE SEQUENCE [LARGE SCALE GENOMIC DNA]</scope>
    <source>
        <strain evidence="3">JCM19235</strain>
    </source>
</reference>
<dbReference type="PANTHER" id="PTHR33525">
    <property type="match status" value="1"/>
</dbReference>
<feature type="domain" description="HDOD" evidence="1">
    <location>
        <begin position="39"/>
        <end position="239"/>
    </location>
</feature>
<keyword evidence="3" id="KW-1185">Reference proteome</keyword>
<dbReference type="STRING" id="990268.JCM19235_268"/>
<dbReference type="AlphaFoldDB" id="A0A090S2K4"/>
<dbReference type="PANTHER" id="PTHR33525:SF3">
    <property type="entry name" value="RIBONUCLEASE Y"/>
    <property type="match status" value="1"/>
</dbReference>
<dbReference type="PROSITE" id="PS51833">
    <property type="entry name" value="HDOD"/>
    <property type="match status" value="1"/>
</dbReference>